<accession>A0A0E9XEG8</accession>
<reference evidence="2" key="1">
    <citation type="submission" date="2014-11" db="EMBL/GenBank/DDBJ databases">
        <authorList>
            <person name="Amaro Gonzalez C."/>
        </authorList>
    </citation>
    <scope>NUCLEOTIDE SEQUENCE</scope>
</reference>
<dbReference type="AlphaFoldDB" id="A0A0E9XEG8"/>
<name>A0A0E9XEG8_ANGAN</name>
<feature type="signal peptide" evidence="1">
    <location>
        <begin position="1"/>
        <end position="18"/>
    </location>
</feature>
<organism evidence="2">
    <name type="scientific">Anguilla anguilla</name>
    <name type="common">European freshwater eel</name>
    <name type="synonym">Muraena anguilla</name>
    <dbReference type="NCBI Taxonomy" id="7936"/>
    <lineage>
        <taxon>Eukaryota</taxon>
        <taxon>Metazoa</taxon>
        <taxon>Chordata</taxon>
        <taxon>Craniata</taxon>
        <taxon>Vertebrata</taxon>
        <taxon>Euteleostomi</taxon>
        <taxon>Actinopterygii</taxon>
        <taxon>Neopterygii</taxon>
        <taxon>Teleostei</taxon>
        <taxon>Anguilliformes</taxon>
        <taxon>Anguillidae</taxon>
        <taxon>Anguilla</taxon>
    </lineage>
</organism>
<dbReference type="EMBL" id="GBXM01007548">
    <property type="protein sequence ID" value="JAI01030.1"/>
    <property type="molecule type" value="Transcribed_RNA"/>
</dbReference>
<sequence length="50" mass="5695">MSWCKFCVVVMTLPTALLFRPDEEVPTSFGSPKFQRISKPSWLIEESAGF</sequence>
<protein>
    <submittedName>
        <fullName evidence="2">Uncharacterized protein</fullName>
    </submittedName>
</protein>
<reference evidence="2" key="2">
    <citation type="journal article" date="2015" name="Fish Shellfish Immunol.">
        <title>Early steps in the European eel (Anguilla anguilla)-Vibrio vulnificus interaction in the gills: Role of the RtxA13 toxin.</title>
        <authorList>
            <person name="Callol A."/>
            <person name="Pajuelo D."/>
            <person name="Ebbesson L."/>
            <person name="Teles M."/>
            <person name="MacKenzie S."/>
            <person name="Amaro C."/>
        </authorList>
    </citation>
    <scope>NUCLEOTIDE SEQUENCE</scope>
</reference>
<evidence type="ECO:0000256" key="1">
    <source>
        <dbReference type="SAM" id="SignalP"/>
    </source>
</evidence>
<evidence type="ECO:0000313" key="2">
    <source>
        <dbReference type="EMBL" id="JAI01030.1"/>
    </source>
</evidence>
<keyword evidence="1" id="KW-0732">Signal</keyword>
<proteinExistence type="predicted"/>
<feature type="chain" id="PRO_5002435437" evidence="1">
    <location>
        <begin position="19"/>
        <end position="50"/>
    </location>
</feature>